<organism evidence="9 10">
    <name type="scientific">Coniochaeta hoffmannii</name>
    <dbReference type="NCBI Taxonomy" id="91930"/>
    <lineage>
        <taxon>Eukaryota</taxon>
        <taxon>Fungi</taxon>
        <taxon>Dikarya</taxon>
        <taxon>Ascomycota</taxon>
        <taxon>Pezizomycotina</taxon>
        <taxon>Sordariomycetes</taxon>
        <taxon>Sordariomycetidae</taxon>
        <taxon>Coniochaetales</taxon>
        <taxon>Coniochaetaceae</taxon>
        <taxon>Coniochaeta</taxon>
    </lineage>
</organism>
<dbReference type="SMART" id="SM00906">
    <property type="entry name" value="Fungal_trans"/>
    <property type="match status" value="1"/>
</dbReference>
<evidence type="ECO:0000256" key="3">
    <source>
        <dbReference type="ARBA" id="ARBA00023015"/>
    </source>
</evidence>
<keyword evidence="4" id="KW-0238">DNA-binding</keyword>
<keyword evidence="6" id="KW-0539">Nucleus</keyword>
<dbReference type="SUPFAM" id="SSF57701">
    <property type="entry name" value="Zn2/Cys6 DNA-binding domain"/>
    <property type="match status" value="1"/>
</dbReference>
<name>A0AA38VYG5_9PEZI</name>
<dbReference type="CDD" id="cd12148">
    <property type="entry name" value="fungal_TF_MHR"/>
    <property type="match status" value="1"/>
</dbReference>
<accession>A0AA38VYG5</accession>
<evidence type="ECO:0000256" key="7">
    <source>
        <dbReference type="SAM" id="MobiDB-lite"/>
    </source>
</evidence>
<keyword evidence="3" id="KW-0805">Transcription regulation</keyword>
<dbReference type="PROSITE" id="PS50048">
    <property type="entry name" value="ZN2_CY6_FUNGAL_2"/>
    <property type="match status" value="1"/>
</dbReference>
<keyword evidence="5" id="KW-0804">Transcription</keyword>
<dbReference type="InterPro" id="IPR051430">
    <property type="entry name" value="Fungal_TF_Env_Response"/>
</dbReference>
<feature type="region of interest" description="Disordered" evidence="7">
    <location>
        <begin position="89"/>
        <end position="131"/>
    </location>
</feature>
<evidence type="ECO:0000256" key="4">
    <source>
        <dbReference type="ARBA" id="ARBA00023125"/>
    </source>
</evidence>
<dbReference type="Pfam" id="PF00172">
    <property type="entry name" value="Zn_clus"/>
    <property type="match status" value="1"/>
</dbReference>
<dbReference type="Proteomes" id="UP001174691">
    <property type="component" value="Unassembled WGS sequence"/>
</dbReference>
<gene>
    <name evidence="9" type="ORF">NKR19_g3193</name>
</gene>
<evidence type="ECO:0000313" key="10">
    <source>
        <dbReference type="Proteomes" id="UP001174691"/>
    </source>
</evidence>
<dbReference type="PANTHER" id="PTHR31944:SF131">
    <property type="entry name" value="HEME-RESPONSIVE ZINC FINGER TRANSCRIPTION FACTOR HAP1"/>
    <property type="match status" value="1"/>
</dbReference>
<dbReference type="GO" id="GO:0005634">
    <property type="term" value="C:nucleus"/>
    <property type="evidence" value="ECO:0007669"/>
    <property type="project" value="TreeGrafter"/>
</dbReference>
<keyword evidence="2" id="KW-0862">Zinc</keyword>
<evidence type="ECO:0000259" key="8">
    <source>
        <dbReference type="PROSITE" id="PS50048"/>
    </source>
</evidence>
<feature type="compositionally biased region" description="Polar residues" evidence="7">
    <location>
        <begin position="93"/>
        <end position="109"/>
    </location>
</feature>
<dbReference type="GO" id="GO:0006351">
    <property type="term" value="P:DNA-templated transcription"/>
    <property type="evidence" value="ECO:0007669"/>
    <property type="project" value="InterPro"/>
</dbReference>
<evidence type="ECO:0000256" key="5">
    <source>
        <dbReference type="ARBA" id="ARBA00023163"/>
    </source>
</evidence>
<feature type="domain" description="Zn(2)-C6 fungal-type" evidence="8">
    <location>
        <begin position="15"/>
        <end position="46"/>
    </location>
</feature>
<dbReference type="Gene3D" id="4.10.240.10">
    <property type="entry name" value="Zn(2)-C6 fungal-type DNA-binding domain"/>
    <property type="match status" value="1"/>
</dbReference>
<dbReference type="PANTHER" id="PTHR31944">
    <property type="entry name" value="HEME-RESPONSIVE ZINC FINGER TRANSCRIPTION FACTOR HAP1"/>
    <property type="match status" value="1"/>
</dbReference>
<dbReference type="InterPro" id="IPR036864">
    <property type="entry name" value="Zn2-C6_fun-type_DNA-bd_sf"/>
</dbReference>
<dbReference type="GO" id="GO:0008270">
    <property type="term" value="F:zinc ion binding"/>
    <property type="evidence" value="ECO:0007669"/>
    <property type="project" value="InterPro"/>
</dbReference>
<keyword evidence="10" id="KW-1185">Reference proteome</keyword>
<dbReference type="InterPro" id="IPR001138">
    <property type="entry name" value="Zn2Cys6_DnaBD"/>
</dbReference>
<dbReference type="GO" id="GO:0001228">
    <property type="term" value="F:DNA-binding transcription activator activity, RNA polymerase II-specific"/>
    <property type="evidence" value="ECO:0007669"/>
    <property type="project" value="TreeGrafter"/>
</dbReference>
<evidence type="ECO:0000256" key="2">
    <source>
        <dbReference type="ARBA" id="ARBA00022833"/>
    </source>
</evidence>
<dbReference type="EMBL" id="JANBVN010000034">
    <property type="protein sequence ID" value="KAJ9160520.1"/>
    <property type="molecule type" value="Genomic_DNA"/>
</dbReference>
<dbReference type="PROSITE" id="PS00463">
    <property type="entry name" value="ZN2_CY6_FUNGAL_1"/>
    <property type="match status" value="1"/>
</dbReference>
<sequence length="713" mass="79153">MQPVNPRRRSRIPLSCDPCRSRKLKCNREQPCQNCQVRSEEAACIFRGPSKSGAVSTVSHGEANAGVAGDATLKRIDHLEELVKKLIAERRQASSSPKPKSNGDNTVPTSLARDAPVCSPQGSNTEDTGVAGVGETVMDGVHSVYHGGDEWYTVLREINELKKTYSQQDDLHDYNFRPTQSYAVDGSGLLYSQVKPIERIEILSTLPPKLEVDRLIARFFDHQNFPIAVAPILHQPTFMREYEEHWRDPSRTHIIWLGLLFSILGITMLAYHQHGEPPEYEGTSETLFQLYRLRTAQCLQSGDISKCLPYTVETLRLNATAELNRKDDIRRGLWIMTGVVVRTAINMGYHRDPSHTPDLSPLQAEYRRRIWLSVISMDDMASFVGGFPRTTQAIFSDTEEPRNLHDGELSEETAVLPPSRPLAEPTPVTYLLLKGRLFRALGRVGDLATSPTPPSYDAVLEADEALRDAYESFPPHMRLDHHPVAGADKTNPHHPGANTNFANAGLLVMYHRGMCTLHRRFLARSRADGGRYELSRERCVSSALAMLGFQRGLGEGWYEVAQARQVLMLAGMVVVLELELRRRASDEGVGGEVLPRDEVLVAALEGSREDWGAVAGGYEEAVRFRGFLGGVLEGIRRGKGDEVGDGEGHRIGHSQRLAPEMPGWDGRGAVLPFEMPGGGVSFEQDLSEMDIDWATWDAFVEDSSTGFGSGQVY</sequence>
<evidence type="ECO:0000313" key="9">
    <source>
        <dbReference type="EMBL" id="KAJ9160520.1"/>
    </source>
</evidence>
<dbReference type="InterPro" id="IPR007219">
    <property type="entry name" value="XnlR_reg_dom"/>
</dbReference>
<proteinExistence type="predicted"/>
<dbReference type="AlphaFoldDB" id="A0AA38VYG5"/>
<keyword evidence="1" id="KW-0479">Metal-binding</keyword>
<dbReference type="SMART" id="SM00066">
    <property type="entry name" value="GAL4"/>
    <property type="match status" value="1"/>
</dbReference>
<reference evidence="9" key="1">
    <citation type="submission" date="2022-07" db="EMBL/GenBank/DDBJ databases">
        <title>Fungi with potential for degradation of polypropylene.</title>
        <authorList>
            <person name="Gostincar C."/>
        </authorList>
    </citation>
    <scope>NUCLEOTIDE SEQUENCE</scope>
    <source>
        <strain evidence="9">EXF-13287</strain>
    </source>
</reference>
<dbReference type="GO" id="GO:0000978">
    <property type="term" value="F:RNA polymerase II cis-regulatory region sequence-specific DNA binding"/>
    <property type="evidence" value="ECO:0007669"/>
    <property type="project" value="TreeGrafter"/>
</dbReference>
<evidence type="ECO:0000256" key="1">
    <source>
        <dbReference type="ARBA" id="ARBA00022723"/>
    </source>
</evidence>
<dbReference type="CDD" id="cd00067">
    <property type="entry name" value="GAL4"/>
    <property type="match status" value="1"/>
</dbReference>
<comment type="caution">
    <text evidence="9">The sequence shown here is derived from an EMBL/GenBank/DDBJ whole genome shotgun (WGS) entry which is preliminary data.</text>
</comment>
<protein>
    <recommendedName>
        <fullName evidence="8">Zn(2)-C6 fungal-type domain-containing protein</fullName>
    </recommendedName>
</protein>
<evidence type="ECO:0000256" key="6">
    <source>
        <dbReference type="ARBA" id="ARBA00023242"/>
    </source>
</evidence>
<dbReference type="Pfam" id="PF04082">
    <property type="entry name" value="Fungal_trans"/>
    <property type="match status" value="1"/>
</dbReference>